<dbReference type="Pfam" id="PF10375">
    <property type="entry name" value="GRAB"/>
    <property type="match status" value="1"/>
</dbReference>
<evidence type="ECO:0000256" key="1">
    <source>
        <dbReference type="ARBA" id="ARBA00004555"/>
    </source>
</evidence>
<keyword evidence="3 4" id="KW-0175">Coiled coil</keyword>
<dbReference type="PROSITE" id="PS50913">
    <property type="entry name" value="GRIP"/>
    <property type="match status" value="1"/>
</dbReference>
<dbReference type="GeneID" id="63767284"/>
<dbReference type="GO" id="GO:0007030">
    <property type="term" value="P:Golgi organization"/>
    <property type="evidence" value="ECO:0007669"/>
    <property type="project" value="TreeGrafter"/>
</dbReference>
<feature type="region of interest" description="Disordered" evidence="5">
    <location>
        <begin position="442"/>
        <end position="474"/>
    </location>
</feature>
<dbReference type="VEuPathDB" id="FungiDB:ASPSYDRAFT_83330"/>
<feature type="coiled-coil region" evidence="4">
    <location>
        <begin position="295"/>
        <end position="337"/>
    </location>
</feature>
<feature type="region of interest" description="Disordered" evidence="5">
    <location>
        <begin position="1"/>
        <end position="88"/>
    </location>
</feature>
<evidence type="ECO:0000256" key="2">
    <source>
        <dbReference type="ARBA" id="ARBA00023034"/>
    </source>
</evidence>
<evidence type="ECO:0000313" key="8">
    <source>
        <dbReference type="Proteomes" id="UP000184356"/>
    </source>
</evidence>
<keyword evidence="2" id="KW-0333">Golgi apparatus</keyword>
<reference evidence="8" key="1">
    <citation type="journal article" date="2017" name="Genome Biol.">
        <title>Comparative genomics reveals high biological diversity and specific adaptations in the industrially and medically important fungal genus Aspergillus.</title>
        <authorList>
            <person name="de Vries R.P."/>
            <person name="Riley R."/>
            <person name="Wiebenga A."/>
            <person name="Aguilar-Osorio G."/>
            <person name="Amillis S."/>
            <person name="Uchima C.A."/>
            <person name="Anderluh G."/>
            <person name="Asadollahi M."/>
            <person name="Askin M."/>
            <person name="Barry K."/>
            <person name="Battaglia E."/>
            <person name="Bayram O."/>
            <person name="Benocci T."/>
            <person name="Braus-Stromeyer S.A."/>
            <person name="Caldana C."/>
            <person name="Canovas D."/>
            <person name="Cerqueira G.C."/>
            <person name="Chen F."/>
            <person name="Chen W."/>
            <person name="Choi C."/>
            <person name="Clum A."/>
            <person name="Dos Santos R.A."/>
            <person name="Damasio A.R."/>
            <person name="Diallinas G."/>
            <person name="Emri T."/>
            <person name="Fekete E."/>
            <person name="Flipphi M."/>
            <person name="Freyberg S."/>
            <person name="Gallo A."/>
            <person name="Gournas C."/>
            <person name="Habgood R."/>
            <person name="Hainaut M."/>
            <person name="Harispe M.L."/>
            <person name="Henrissat B."/>
            <person name="Hilden K.S."/>
            <person name="Hope R."/>
            <person name="Hossain A."/>
            <person name="Karabika E."/>
            <person name="Karaffa L."/>
            <person name="Karanyi Z."/>
            <person name="Krasevec N."/>
            <person name="Kuo A."/>
            <person name="Kusch H."/>
            <person name="LaButti K."/>
            <person name="Lagendijk E.L."/>
            <person name="Lapidus A."/>
            <person name="Levasseur A."/>
            <person name="Lindquist E."/>
            <person name="Lipzen A."/>
            <person name="Logrieco A.F."/>
            <person name="MacCabe A."/>
            <person name="Maekelae M.R."/>
            <person name="Malavazi I."/>
            <person name="Melin P."/>
            <person name="Meyer V."/>
            <person name="Mielnichuk N."/>
            <person name="Miskei M."/>
            <person name="Molnar A.P."/>
            <person name="Mule G."/>
            <person name="Ngan C.Y."/>
            <person name="Orejas M."/>
            <person name="Orosz E."/>
            <person name="Ouedraogo J.P."/>
            <person name="Overkamp K.M."/>
            <person name="Park H.-S."/>
            <person name="Perrone G."/>
            <person name="Piumi F."/>
            <person name="Punt P.J."/>
            <person name="Ram A.F."/>
            <person name="Ramon A."/>
            <person name="Rauscher S."/>
            <person name="Record E."/>
            <person name="Riano-Pachon D.M."/>
            <person name="Robert V."/>
            <person name="Roehrig J."/>
            <person name="Ruller R."/>
            <person name="Salamov A."/>
            <person name="Salih N.S."/>
            <person name="Samson R.A."/>
            <person name="Sandor E."/>
            <person name="Sanguinetti M."/>
            <person name="Schuetze T."/>
            <person name="Sepcic K."/>
            <person name="Shelest E."/>
            <person name="Sherlock G."/>
            <person name="Sophianopoulou V."/>
            <person name="Squina F.M."/>
            <person name="Sun H."/>
            <person name="Susca A."/>
            <person name="Todd R.B."/>
            <person name="Tsang A."/>
            <person name="Unkles S.E."/>
            <person name="van de Wiele N."/>
            <person name="van Rossen-Uffink D."/>
            <person name="Oliveira J.V."/>
            <person name="Vesth T.C."/>
            <person name="Visser J."/>
            <person name="Yu J.-H."/>
            <person name="Zhou M."/>
            <person name="Andersen M.R."/>
            <person name="Archer D.B."/>
            <person name="Baker S.E."/>
            <person name="Benoit I."/>
            <person name="Brakhage A.A."/>
            <person name="Braus G.H."/>
            <person name="Fischer R."/>
            <person name="Frisvad J.C."/>
            <person name="Goldman G.H."/>
            <person name="Houbraken J."/>
            <person name="Oakley B."/>
            <person name="Pocsi I."/>
            <person name="Scazzocchio C."/>
            <person name="Seiboth B."/>
            <person name="vanKuyk P.A."/>
            <person name="Wortman J."/>
            <person name="Dyer P.S."/>
            <person name="Grigoriev I.V."/>
        </authorList>
    </citation>
    <scope>NUCLEOTIDE SEQUENCE [LARGE SCALE GENOMIC DNA]</scope>
    <source>
        <strain evidence="8">CBS 593.65</strain>
    </source>
</reference>
<dbReference type="InterPro" id="IPR000237">
    <property type="entry name" value="GRIP_dom"/>
</dbReference>
<dbReference type="OrthoDB" id="425925at2759"/>
<dbReference type="GO" id="GO:0005794">
    <property type="term" value="C:Golgi apparatus"/>
    <property type="evidence" value="ECO:0007669"/>
    <property type="project" value="UniProtKB-SubCell"/>
</dbReference>
<dbReference type="STRING" id="1036612.A0A1L9TVD6"/>
<dbReference type="PANTHER" id="PTHR18921:SF2">
    <property type="entry name" value="THYROID RECEPTOR-INTERACTING PROTEIN 11"/>
    <property type="match status" value="1"/>
</dbReference>
<dbReference type="AlphaFoldDB" id="A0A1L9TVD6"/>
<evidence type="ECO:0000256" key="4">
    <source>
        <dbReference type="SAM" id="Coils"/>
    </source>
</evidence>
<accession>A0A1L9TVD6</accession>
<organism evidence="7 8">
    <name type="scientific">Aspergillus sydowii CBS 593.65</name>
    <dbReference type="NCBI Taxonomy" id="1036612"/>
    <lineage>
        <taxon>Eukaryota</taxon>
        <taxon>Fungi</taxon>
        <taxon>Dikarya</taxon>
        <taxon>Ascomycota</taxon>
        <taxon>Pezizomycotina</taxon>
        <taxon>Eurotiomycetes</taxon>
        <taxon>Eurotiomycetidae</taxon>
        <taxon>Eurotiales</taxon>
        <taxon>Aspergillaceae</taxon>
        <taxon>Aspergillus</taxon>
        <taxon>Aspergillus subgen. Nidulantes</taxon>
    </lineage>
</organism>
<evidence type="ECO:0000313" key="7">
    <source>
        <dbReference type="EMBL" id="OJJ63253.1"/>
    </source>
</evidence>
<feature type="compositionally biased region" description="Acidic residues" evidence="5">
    <location>
        <begin position="52"/>
        <end position="62"/>
    </location>
</feature>
<dbReference type="RefSeq" id="XP_040707059.1">
    <property type="nucleotide sequence ID" value="XM_040851211.1"/>
</dbReference>
<dbReference type="PANTHER" id="PTHR18921">
    <property type="entry name" value="MYOSIN HEAVY CHAIN - RELATED"/>
    <property type="match status" value="1"/>
</dbReference>
<proteinExistence type="predicted"/>
<name>A0A1L9TVD6_9EURO</name>
<comment type="subcellular location">
    <subcellularLocation>
        <location evidence="1">Golgi apparatus</location>
    </subcellularLocation>
</comment>
<protein>
    <recommendedName>
        <fullName evidence="6">GRIP domain-containing protein</fullName>
    </recommendedName>
</protein>
<evidence type="ECO:0000259" key="6">
    <source>
        <dbReference type="PROSITE" id="PS50913"/>
    </source>
</evidence>
<keyword evidence="8" id="KW-1185">Reference proteome</keyword>
<gene>
    <name evidence="7" type="ORF">ASPSYDRAFT_83330</name>
</gene>
<evidence type="ECO:0000256" key="3">
    <source>
        <dbReference type="ARBA" id="ARBA00023054"/>
    </source>
</evidence>
<evidence type="ECO:0000256" key="5">
    <source>
        <dbReference type="SAM" id="MobiDB-lite"/>
    </source>
</evidence>
<feature type="coiled-coil region" evidence="4">
    <location>
        <begin position="97"/>
        <end position="220"/>
    </location>
</feature>
<sequence length="511" mass="57974">MPEGGKSKNKKKNKVQVQSDAFDASSLKDDSRGSVENNDQPELTEDNKPEETENGGELDADSSDGHVDKEPDDSRAKSPILEALRSKDRFEALVKDRDSLRAEVTDMRKSLEQIQSKHHDDMEVLHGKLEDAKSKKEHAESQYRGLLERVNTIKAQLGERLKEDAEEIAQARSKIEDLEAQNFSTKEEYESKVLELSDDNKRMSKELSELRERTNLSQQNWLKEKDDILEHESYLQSEFEQAKEAMHNWEVLAMEERSIRESLGEKVIDLEEQLATVKGAYEKTSSECESQAATVDGLQRSLQEIQAARKQELRELVETSDAQLEELKQALSDAKAKESDSGKSLEEFQQELERVRPFEKEVREKNLLIGKLRHEAVTLNDHLTKALRFLRKGKPEDNVDRHIVTNHLLHFLALDRSDPKKFQILQLIAALLGWSDEQREQAGLARPGASGASGRLRVPGTPMHRTPSTPTLATEFLDNGATSKESLAELWSNFLEQESQASSQDNNQLAK</sequence>
<dbReference type="Proteomes" id="UP000184356">
    <property type="component" value="Unassembled WGS sequence"/>
</dbReference>
<dbReference type="GO" id="GO:0031267">
    <property type="term" value="F:small GTPase binding"/>
    <property type="evidence" value="ECO:0007669"/>
    <property type="project" value="TreeGrafter"/>
</dbReference>
<feature type="domain" description="GRIP" evidence="6">
    <location>
        <begin position="394"/>
        <end position="445"/>
    </location>
</feature>
<dbReference type="InterPro" id="IPR019459">
    <property type="entry name" value="GRAB"/>
</dbReference>
<dbReference type="GO" id="GO:0006888">
    <property type="term" value="P:endoplasmic reticulum to Golgi vesicle-mediated transport"/>
    <property type="evidence" value="ECO:0007669"/>
    <property type="project" value="TreeGrafter"/>
</dbReference>
<feature type="compositionally biased region" description="Basic and acidic residues" evidence="5">
    <location>
        <begin position="63"/>
        <end position="76"/>
    </location>
</feature>
<dbReference type="EMBL" id="KV878582">
    <property type="protein sequence ID" value="OJJ63253.1"/>
    <property type="molecule type" value="Genomic_DNA"/>
</dbReference>